<evidence type="ECO:0000313" key="3">
    <source>
        <dbReference type="EMBL" id="ETS74024.1"/>
    </source>
</evidence>
<reference evidence="4" key="1">
    <citation type="journal article" date="2015" name="BMC Genomics">
        <title>Genomic and transcriptomic analysis of the endophytic fungus Pestalotiopsis fici reveals its lifestyle and high potential for synthesis of natural products.</title>
        <authorList>
            <person name="Wang X."/>
            <person name="Zhang X."/>
            <person name="Liu L."/>
            <person name="Xiang M."/>
            <person name="Wang W."/>
            <person name="Sun X."/>
            <person name="Che Y."/>
            <person name="Guo L."/>
            <person name="Liu G."/>
            <person name="Guo L."/>
            <person name="Wang C."/>
            <person name="Yin W.B."/>
            <person name="Stadler M."/>
            <person name="Zhang X."/>
            <person name="Liu X."/>
        </authorList>
    </citation>
    <scope>NUCLEOTIDE SEQUENCE [LARGE SCALE GENOMIC DNA]</scope>
    <source>
        <strain evidence="4">W106-1 / CGMCC3.15140</strain>
    </source>
</reference>
<evidence type="ECO:0000256" key="1">
    <source>
        <dbReference type="ARBA" id="ARBA00023604"/>
    </source>
</evidence>
<dbReference type="AlphaFoldDB" id="W3WJS6"/>
<organism evidence="3 4">
    <name type="scientific">Pestalotiopsis fici (strain W106-1 / CGMCC3.15140)</name>
    <dbReference type="NCBI Taxonomy" id="1229662"/>
    <lineage>
        <taxon>Eukaryota</taxon>
        <taxon>Fungi</taxon>
        <taxon>Dikarya</taxon>
        <taxon>Ascomycota</taxon>
        <taxon>Pezizomycotina</taxon>
        <taxon>Sordariomycetes</taxon>
        <taxon>Xylariomycetidae</taxon>
        <taxon>Amphisphaeriales</taxon>
        <taxon>Sporocadaceae</taxon>
        <taxon>Pestalotiopsis</taxon>
    </lineage>
</organism>
<dbReference type="EMBL" id="KI912120">
    <property type="protein sequence ID" value="ETS74024.1"/>
    <property type="molecule type" value="Genomic_DNA"/>
</dbReference>
<dbReference type="eggNOG" id="ENOG502RZMU">
    <property type="taxonomic scope" value="Eukaryota"/>
</dbReference>
<dbReference type="KEGG" id="pfy:PFICI_13890"/>
<dbReference type="NCBIfam" id="NF041278">
    <property type="entry name" value="CmcJ_NvfI_EfuI"/>
    <property type="match status" value="1"/>
</dbReference>
<dbReference type="OMA" id="FNLMEGH"/>
<comment type="similarity">
    <text evidence="1">Belongs to the asaB hydroxylase/desaturase family.</text>
</comment>
<dbReference type="RefSeq" id="XP_007840662.1">
    <property type="nucleotide sequence ID" value="XM_007842471.1"/>
</dbReference>
<sequence length="281" mass="31988">MVSKFVQPCGDVTTQLNFYSAPTDGQKPFDYVDSPPPGQPQRNYSDDPNEVVIRDIRGRENDFTLDRDAFQILQSLGPFPRIQITEEAIKEIYYPEIEKLLLSTVPGSHQVIIFDHTYRKADPAAHRTPVQKAHIDQTAASVEKRIRMYLPDEADQLLQRRYRLINVWRPLNKMPVESFPLAFASTSSLEDHDFVPVRHHHQDGYIGETASIKYNPGQNWYYLSGMTDSECVLLECFDSESLKADSTIGGRVPHTAFPDPRTRPGAVPRESIEVRTLVFGP</sequence>
<protein>
    <recommendedName>
        <fullName evidence="5">Methyltransferase</fullName>
    </recommendedName>
</protein>
<evidence type="ECO:0008006" key="5">
    <source>
        <dbReference type="Google" id="ProtNLM"/>
    </source>
</evidence>
<keyword evidence="4" id="KW-1185">Reference proteome</keyword>
<dbReference type="InParanoid" id="W3WJS6"/>
<proteinExistence type="inferred from homology"/>
<dbReference type="InterPro" id="IPR044053">
    <property type="entry name" value="AsaB-like"/>
</dbReference>
<dbReference type="HOGENOM" id="CLU_042688_3_0_1"/>
<dbReference type="Proteomes" id="UP000030651">
    <property type="component" value="Unassembled WGS sequence"/>
</dbReference>
<evidence type="ECO:0000256" key="2">
    <source>
        <dbReference type="SAM" id="MobiDB-lite"/>
    </source>
</evidence>
<accession>W3WJS6</accession>
<feature type="region of interest" description="Disordered" evidence="2">
    <location>
        <begin position="24"/>
        <end position="47"/>
    </location>
</feature>
<dbReference type="PANTHER" id="PTHR34598">
    <property type="entry name" value="BLL6449 PROTEIN"/>
    <property type="match status" value="1"/>
</dbReference>
<dbReference type="GeneID" id="19278903"/>
<evidence type="ECO:0000313" key="4">
    <source>
        <dbReference type="Proteomes" id="UP000030651"/>
    </source>
</evidence>
<gene>
    <name evidence="3" type="ORF">PFICI_13890</name>
</gene>
<dbReference type="PANTHER" id="PTHR34598:SF1">
    <property type="entry name" value="PUTATIVE (AFU_ORTHOLOGUE AFUA_3G13140)-RELATED"/>
    <property type="match status" value="1"/>
</dbReference>
<dbReference type="OrthoDB" id="412788at2759"/>
<name>W3WJS6_PESFW</name>
<dbReference type="GO" id="GO:0016491">
    <property type="term" value="F:oxidoreductase activity"/>
    <property type="evidence" value="ECO:0007669"/>
    <property type="project" value="InterPro"/>
</dbReference>